<dbReference type="OrthoDB" id="7042322at2759"/>
<reference evidence="2" key="1">
    <citation type="submission" date="2022-11" db="EMBL/GenBank/DDBJ databases">
        <authorList>
            <person name="Petersen C."/>
        </authorList>
    </citation>
    <scope>NUCLEOTIDE SEQUENCE</scope>
    <source>
        <strain evidence="2">IBT 21917</strain>
    </source>
</reference>
<dbReference type="InterPro" id="IPR015422">
    <property type="entry name" value="PyrdxlP-dep_Trfase_small"/>
</dbReference>
<dbReference type="InterPro" id="IPR015424">
    <property type="entry name" value="PyrdxlP-dep_Trfase"/>
</dbReference>
<gene>
    <name evidence="2" type="ORF">N7492_007633</name>
</gene>
<dbReference type="Pfam" id="PF00155">
    <property type="entry name" value="Aminotran_1_2"/>
    <property type="match status" value="1"/>
</dbReference>
<evidence type="ECO:0000313" key="3">
    <source>
        <dbReference type="Proteomes" id="UP001146351"/>
    </source>
</evidence>
<organism evidence="2 3">
    <name type="scientific">Penicillium capsulatum</name>
    <dbReference type="NCBI Taxonomy" id="69766"/>
    <lineage>
        <taxon>Eukaryota</taxon>
        <taxon>Fungi</taxon>
        <taxon>Dikarya</taxon>
        <taxon>Ascomycota</taxon>
        <taxon>Pezizomycotina</taxon>
        <taxon>Eurotiomycetes</taxon>
        <taxon>Eurotiomycetidae</taxon>
        <taxon>Eurotiales</taxon>
        <taxon>Aspergillaceae</taxon>
        <taxon>Penicillium</taxon>
    </lineage>
</organism>
<dbReference type="CDD" id="cd00609">
    <property type="entry name" value="AAT_like"/>
    <property type="match status" value="1"/>
</dbReference>
<dbReference type="InterPro" id="IPR015421">
    <property type="entry name" value="PyrdxlP-dep_Trfase_major"/>
</dbReference>
<feature type="domain" description="Aminotransferase class I/classII large" evidence="1">
    <location>
        <begin position="59"/>
        <end position="267"/>
    </location>
</feature>
<dbReference type="SUPFAM" id="SSF53383">
    <property type="entry name" value="PLP-dependent transferases"/>
    <property type="match status" value="1"/>
</dbReference>
<proteinExistence type="predicted"/>
<accession>A0A9W9LM87</accession>
<keyword evidence="3" id="KW-1185">Reference proteome</keyword>
<sequence>MSSLATFELLKWTTSQAENATLILSGSAPPSLSIKDLVGLSSDQATTSHNLSLDSLSLSLGRIQGSEGLRKAIAALYDDTVTLENVLTTIGATGANALVFQGLLKQGDHVISLYPSYTQLISLPKAITGAEVSLWKPDIDGDVNSSIHSLENLVRPTTKMIVLNNPNNPTGTMLSPQLQHEILKLVHSHDIIIVVDEIFRPLYHDPNTHLPPSFVELSDQSSRVVVTGSLSKAWGLAGVRTGWITTKNTDLFTELEKFKTYTVNSTSLIDEVIATEALSHRCRPHILSKHLGLAQQNLDLLQISSMSILNFVGGSGRARVLLHLCSFQLMVAPSTMWTFVGD</sequence>
<dbReference type="Proteomes" id="UP001146351">
    <property type="component" value="Unassembled WGS sequence"/>
</dbReference>
<evidence type="ECO:0000259" key="1">
    <source>
        <dbReference type="Pfam" id="PF00155"/>
    </source>
</evidence>
<dbReference type="GO" id="GO:0030170">
    <property type="term" value="F:pyridoxal phosphate binding"/>
    <property type="evidence" value="ECO:0007669"/>
    <property type="project" value="InterPro"/>
</dbReference>
<dbReference type="InterPro" id="IPR004839">
    <property type="entry name" value="Aminotransferase_I/II_large"/>
</dbReference>
<evidence type="ECO:0000313" key="2">
    <source>
        <dbReference type="EMBL" id="KAJ5162241.1"/>
    </source>
</evidence>
<dbReference type="AlphaFoldDB" id="A0A9W9LM87"/>
<dbReference type="PANTHER" id="PTHR43510:SF1">
    <property type="entry name" value="AMINOTRANSFERASE FUNCTION, HYPOTHETICAL (EUROFUNG)"/>
    <property type="match status" value="1"/>
</dbReference>
<comment type="caution">
    <text evidence="2">The sequence shown here is derived from an EMBL/GenBank/DDBJ whole genome shotgun (WGS) entry which is preliminary data.</text>
</comment>
<protein>
    <recommendedName>
        <fullName evidence="1">Aminotransferase class I/classII large domain-containing protein</fullName>
    </recommendedName>
</protein>
<dbReference type="EMBL" id="JAPQKO010000005">
    <property type="protein sequence ID" value="KAJ5162241.1"/>
    <property type="molecule type" value="Genomic_DNA"/>
</dbReference>
<dbReference type="Gene3D" id="3.90.1150.10">
    <property type="entry name" value="Aspartate Aminotransferase, domain 1"/>
    <property type="match status" value="1"/>
</dbReference>
<dbReference type="PANTHER" id="PTHR43510">
    <property type="entry name" value="AMINOTRANSFERASE FUNCTION, HYPOTHETICAL (EUROFUNG)"/>
    <property type="match status" value="1"/>
</dbReference>
<dbReference type="Gene3D" id="3.40.640.10">
    <property type="entry name" value="Type I PLP-dependent aspartate aminotransferase-like (Major domain)"/>
    <property type="match status" value="1"/>
</dbReference>
<name>A0A9W9LM87_9EURO</name>
<reference evidence="2" key="2">
    <citation type="journal article" date="2023" name="IMA Fungus">
        <title>Comparative genomic study of the Penicillium genus elucidates a diverse pangenome and 15 lateral gene transfer events.</title>
        <authorList>
            <person name="Petersen C."/>
            <person name="Sorensen T."/>
            <person name="Nielsen M.R."/>
            <person name="Sondergaard T.E."/>
            <person name="Sorensen J.L."/>
            <person name="Fitzpatrick D.A."/>
            <person name="Frisvad J.C."/>
            <person name="Nielsen K.L."/>
        </authorList>
    </citation>
    <scope>NUCLEOTIDE SEQUENCE</scope>
    <source>
        <strain evidence="2">IBT 21917</strain>
    </source>
</reference>